<accession>A0A1J7C3U4</accession>
<keyword evidence="1" id="KW-0418">Kinase</keyword>
<dbReference type="NCBIfam" id="NF041045">
    <property type="entry name" value="RsbA_anti_sig"/>
    <property type="match status" value="1"/>
</dbReference>
<evidence type="ECO:0000259" key="2">
    <source>
        <dbReference type="Pfam" id="PF13581"/>
    </source>
</evidence>
<reference evidence="4 5" key="1">
    <citation type="submission" date="2016-10" db="EMBL/GenBank/DDBJ databases">
        <title>Genome sequence of Streptomyces gilvigriseus MUSC 26.</title>
        <authorList>
            <person name="Lee L.-H."/>
            <person name="Ser H.-L."/>
        </authorList>
    </citation>
    <scope>NUCLEOTIDE SEQUENCE [LARGE SCALE GENOMIC DNA]</scope>
    <source>
        <strain evidence="4 5">MUSC 26</strain>
    </source>
</reference>
<keyword evidence="1" id="KW-0723">Serine/threonine-protein kinase</keyword>
<dbReference type="Proteomes" id="UP000243342">
    <property type="component" value="Unassembled WGS sequence"/>
</dbReference>
<evidence type="ECO:0000259" key="3">
    <source>
        <dbReference type="Pfam" id="PF14417"/>
    </source>
</evidence>
<dbReference type="PANTHER" id="PTHR35526">
    <property type="entry name" value="ANTI-SIGMA-F FACTOR RSBW-RELATED"/>
    <property type="match status" value="1"/>
</dbReference>
<dbReference type="InterPro" id="IPR050267">
    <property type="entry name" value="Anti-sigma-factor_SerPK"/>
</dbReference>
<evidence type="ECO:0000313" key="4">
    <source>
        <dbReference type="EMBL" id="OIV36236.1"/>
    </source>
</evidence>
<organism evidence="4 5">
    <name type="scientific">Mangrovactinospora gilvigrisea</name>
    <dbReference type="NCBI Taxonomy" id="1428644"/>
    <lineage>
        <taxon>Bacteria</taxon>
        <taxon>Bacillati</taxon>
        <taxon>Actinomycetota</taxon>
        <taxon>Actinomycetes</taxon>
        <taxon>Kitasatosporales</taxon>
        <taxon>Streptomycetaceae</taxon>
        <taxon>Mangrovactinospora</taxon>
    </lineage>
</organism>
<proteinExistence type="predicted"/>
<name>A0A1J7C3U4_9ACTN</name>
<dbReference type="AlphaFoldDB" id="A0A1J7C3U4"/>
<keyword evidence="5" id="KW-1185">Reference proteome</keyword>
<dbReference type="Gene3D" id="3.30.565.10">
    <property type="entry name" value="Histidine kinase-like ATPase, C-terminal domain"/>
    <property type="match status" value="1"/>
</dbReference>
<dbReference type="STRING" id="1428644.BIV57_17385"/>
<dbReference type="InterPro" id="IPR003594">
    <property type="entry name" value="HATPase_dom"/>
</dbReference>
<dbReference type="Pfam" id="PF13581">
    <property type="entry name" value="HATPase_c_2"/>
    <property type="match status" value="1"/>
</dbReference>
<dbReference type="OrthoDB" id="4088450at2"/>
<protein>
    <submittedName>
        <fullName evidence="4">Anti-sigma regulatory factor</fullName>
    </submittedName>
</protein>
<comment type="caution">
    <text evidence="4">The sequence shown here is derived from an EMBL/GenBank/DDBJ whole genome shotgun (WGS) entry which is preliminary data.</text>
</comment>
<dbReference type="Pfam" id="PF14417">
    <property type="entry name" value="MEDS"/>
    <property type="match status" value="1"/>
</dbReference>
<dbReference type="PANTHER" id="PTHR35526:SF3">
    <property type="entry name" value="ANTI-SIGMA-F FACTOR RSBW"/>
    <property type="match status" value="1"/>
</dbReference>
<dbReference type="RefSeq" id="WP_071657822.1">
    <property type="nucleotide sequence ID" value="NZ_MLCF01000106.1"/>
</dbReference>
<gene>
    <name evidence="4" type="ORF">BIV57_17385</name>
</gene>
<dbReference type="SUPFAM" id="SSF55874">
    <property type="entry name" value="ATPase domain of HSP90 chaperone/DNA topoisomerase II/histidine kinase"/>
    <property type="match status" value="1"/>
</dbReference>
<feature type="domain" description="MEDS" evidence="3">
    <location>
        <begin position="5"/>
        <end position="148"/>
    </location>
</feature>
<evidence type="ECO:0000313" key="5">
    <source>
        <dbReference type="Proteomes" id="UP000243342"/>
    </source>
</evidence>
<feature type="domain" description="Histidine kinase/HSP90-like ATPase" evidence="2">
    <location>
        <begin position="198"/>
        <end position="303"/>
    </location>
</feature>
<dbReference type="InterPro" id="IPR047718">
    <property type="entry name" value="RsbA-like_anti_sig"/>
</dbReference>
<keyword evidence="1" id="KW-0808">Transferase</keyword>
<dbReference type="GO" id="GO:0004674">
    <property type="term" value="F:protein serine/threonine kinase activity"/>
    <property type="evidence" value="ECO:0007669"/>
    <property type="project" value="UniProtKB-KW"/>
</dbReference>
<dbReference type="EMBL" id="MLCF01000106">
    <property type="protein sequence ID" value="OIV36236.1"/>
    <property type="molecule type" value="Genomic_DNA"/>
</dbReference>
<dbReference type="CDD" id="cd16936">
    <property type="entry name" value="HATPase_RsbW-like"/>
    <property type="match status" value="1"/>
</dbReference>
<sequence>MTFLHPALFYRGEDEFLAGVVPFVRAGLGDGQPVAVAVPGERVELVRDELGTDGHRVAFVDMARDGRNPGRILPGILLEFAERHPAAVVRIVAEPVWPGRSLIEYPACAQHEALVNTAFDGRGATVLCPYDAVALPEHVLADAEATHPLLLDASGAHTSPRYAPERIADAYNAPLPEPNGALLGGGDLLFAAGDISRPRMQAATHAARLGMAGPRIVDLELAVNELATNSVVHGGGTGSMRLWAEDGALVCEVRDEGLLADPLAGRRPVPPTRPGGRGLLMVNHLADLVRLHRAADGLTVRIYFTLRPPA</sequence>
<dbReference type="InterPro" id="IPR036890">
    <property type="entry name" value="HATPase_C_sf"/>
</dbReference>
<dbReference type="InterPro" id="IPR025847">
    <property type="entry name" value="MEDS_domain"/>
</dbReference>
<evidence type="ECO:0000256" key="1">
    <source>
        <dbReference type="ARBA" id="ARBA00022527"/>
    </source>
</evidence>